<dbReference type="Proteomes" id="UP001151071">
    <property type="component" value="Unassembled WGS sequence"/>
</dbReference>
<keyword evidence="1" id="KW-0472">Membrane</keyword>
<feature type="transmembrane region" description="Helical" evidence="1">
    <location>
        <begin position="115"/>
        <end position="134"/>
    </location>
</feature>
<protein>
    <submittedName>
        <fullName evidence="2">ABC-2 family transporter protein</fullName>
    </submittedName>
</protein>
<evidence type="ECO:0000313" key="2">
    <source>
        <dbReference type="EMBL" id="MDA5107825.1"/>
    </source>
</evidence>
<dbReference type="InterPro" id="IPR010390">
    <property type="entry name" value="ABC-2_transporter-like"/>
</dbReference>
<organism evidence="2 3">
    <name type="scientific">Brevibacillus thermoruber</name>
    <dbReference type="NCBI Taxonomy" id="33942"/>
    <lineage>
        <taxon>Bacteria</taxon>
        <taxon>Bacillati</taxon>
        <taxon>Bacillota</taxon>
        <taxon>Bacilli</taxon>
        <taxon>Bacillales</taxon>
        <taxon>Paenibacillaceae</taxon>
        <taxon>Brevibacillus</taxon>
    </lineage>
</organism>
<keyword evidence="3" id="KW-1185">Reference proteome</keyword>
<reference evidence="2" key="1">
    <citation type="submission" date="2022-12" db="EMBL/GenBank/DDBJ databases">
        <title>Draft genome sequence of the thermophilic strain Brevibacillus thermoruber HT42, isolated from Los Humeros, Puebla, Mexico, with biotechnological potential.</title>
        <authorList>
            <person name="Lara Sanchez J."/>
            <person name="Solis Palacios R."/>
            <person name="Bustos Baena A.S."/>
            <person name="Ruz Baez A.E."/>
            <person name="Espinosa Luna G."/>
            <person name="Oliart Ros R.M."/>
        </authorList>
    </citation>
    <scope>NUCLEOTIDE SEQUENCE</scope>
    <source>
        <strain evidence="2">HT42</strain>
    </source>
</reference>
<dbReference type="AlphaFoldDB" id="A0A9X3Z2P3"/>
<feature type="transmembrane region" description="Helical" evidence="1">
    <location>
        <begin position="21"/>
        <end position="45"/>
    </location>
</feature>
<feature type="transmembrane region" description="Helical" evidence="1">
    <location>
        <begin position="57"/>
        <end position="75"/>
    </location>
</feature>
<feature type="transmembrane region" description="Helical" evidence="1">
    <location>
        <begin position="174"/>
        <end position="191"/>
    </location>
</feature>
<proteinExistence type="predicted"/>
<dbReference type="PANTHER" id="PTHR36832">
    <property type="entry name" value="SLR1174 PROTEIN-RELATED"/>
    <property type="match status" value="1"/>
</dbReference>
<sequence>MVYWRIVRSSYRRNLQYRLSHLVNNLASAIFGLVYIAIWAGVLAGKEASSPYDIRTMAAYISLCQCVLWVSVFLSPGLGIQTGVRSGAVSLDLIRPINYMLYVLSHELGRIAYNACFRSVPIGLVLGIAVGFRLPAHPAVWLWTALSLCLAVYLGLLLFYLVGITSFWTTEIRWAHYILMSLVLGIGGQMIPVDLLPGVLGEIAPYLPFAGVLPAVRAGTARV</sequence>
<keyword evidence="1" id="KW-0812">Transmembrane</keyword>
<dbReference type="PANTHER" id="PTHR36832:SF2">
    <property type="entry name" value="INTEGRAL MEMBRANE PROTEIN"/>
    <property type="match status" value="1"/>
</dbReference>
<name>A0A9X3Z2P3_9BACL</name>
<feature type="transmembrane region" description="Helical" evidence="1">
    <location>
        <begin position="140"/>
        <end position="162"/>
    </location>
</feature>
<dbReference type="EMBL" id="JAPYYP010000004">
    <property type="protein sequence ID" value="MDA5107825.1"/>
    <property type="molecule type" value="Genomic_DNA"/>
</dbReference>
<accession>A0A9X3Z2P3</accession>
<evidence type="ECO:0000313" key="3">
    <source>
        <dbReference type="Proteomes" id="UP001151071"/>
    </source>
</evidence>
<dbReference type="RefSeq" id="WP_271139645.1">
    <property type="nucleotide sequence ID" value="NZ_JAPYYP010000004.1"/>
</dbReference>
<keyword evidence="1" id="KW-1133">Transmembrane helix</keyword>
<evidence type="ECO:0000256" key="1">
    <source>
        <dbReference type="SAM" id="Phobius"/>
    </source>
</evidence>
<dbReference type="Pfam" id="PF06182">
    <property type="entry name" value="ABC2_membrane_6"/>
    <property type="match status" value="1"/>
</dbReference>
<gene>
    <name evidence="2" type="ORF">O3V59_05605</name>
</gene>
<comment type="caution">
    <text evidence="2">The sequence shown here is derived from an EMBL/GenBank/DDBJ whole genome shotgun (WGS) entry which is preliminary data.</text>
</comment>